<evidence type="ECO:0000256" key="2">
    <source>
        <dbReference type="SAM" id="SignalP"/>
    </source>
</evidence>
<keyword evidence="1" id="KW-1133">Transmembrane helix</keyword>
<evidence type="ECO:0000256" key="1">
    <source>
        <dbReference type="SAM" id="Phobius"/>
    </source>
</evidence>
<feature type="signal peptide" evidence="2">
    <location>
        <begin position="1"/>
        <end position="33"/>
    </location>
</feature>
<proteinExistence type="predicted"/>
<gene>
    <name evidence="3" type="ORF">CVS47_00905</name>
</gene>
<dbReference type="Proteomes" id="UP000276888">
    <property type="component" value="Chromosome"/>
</dbReference>
<dbReference type="OrthoDB" id="5126515at2"/>
<dbReference type="EMBL" id="CP031423">
    <property type="protein sequence ID" value="AZS36304.1"/>
    <property type="molecule type" value="Genomic_DNA"/>
</dbReference>
<keyword evidence="4" id="KW-1185">Reference proteome</keyword>
<organism evidence="3 4">
    <name type="scientific">Microbacterium lemovicicum</name>
    <dbReference type="NCBI Taxonomy" id="1072463"/>
    <lineage>
        <taxon>Bacteria</taxon>
        <taxon>Bacillati</taxon>
        <taxon>Actinomycetota</taxon>
        <taxon>Actinomycetes</taxon>
        <taxon>Micrococcales</taxon>
        <taxon>Microbacteriaceae</taxon>
        <taxon>Microbacterium</taxon>
    </lineage>
</organism>
<feature type="transmembrane region" description="Helical" evidence="1">
    <location>
        <begin position="201"/>
        <end position="223"/>
    </location>
</feature>
<feature type="transmembrane region" description="Helical" evidence="1">
    <location>
        <begin position="129"/>
        <end position="154"/>
    </location>
</feature>
<evidence type="ECO:0000313" key="3">
    <source>
        <dbReference type="EMBL" id="AZS36304.1"/>
    </source>
</evidence>
<keyword evidence="1" id="KW-0472">Membrane</keyword>
<keyword evidence="2" id="KW-0732">Signal</keyword>
<feature type="transmembrane region" description="Helical" evidence="1">
    <location>
        <begin position="65"/>
        <end position="91"/>
    </location>
</feature>
<sequence>MTGSAPRKAARGRFPGLIASLLLLGSAALQQIAAVQRWAQADPVQEGRSIEDHLFDYMFPEQPWVPIGVAAELAGVADLLLACGVGLAVFVGGRRFTVASVAAAPVILWFAYAGAHALLSGILGVPSALVSPVAALLLGTVAAVGLVAIAATVVRRSWATAVACLLLVGATWPGYVAAAFVIAPAFVGYQSFDSTPWTESVGAVATAAAGIALLVSALLTTYTDTPLPQTGGRADS</sequence>
<dbReference type="AlphaFoldDB" id="A0A3S9W8H8"/>
<reference evidence="3 4" key="1">
    <citation type="submission" date="2018-08" db="EMBL/GenBank/DDBJ databases">
        <title>Microbacterium lemovicicum sp. nov., a bacterium isolated from a natural uranium-rich soil.</title>
        <authorList>
            <person name="ORTET P."/>
        </authorList>
    </citation>
    <scope>NUCLEOTIDE SEQUENCE [LARGE SCALE GENOMIC DNA]</scope>
    <source>
        <strain evidence="3 4">Viu22</strain>
    </source>
</reference>
<feature type="transmembrane region" description="Helical" evidence="1">
    <location>
        <begin position="161"/>
        <end position="189"/>
    </location>
</feature>
<evidence type="ECO:0000313" key="4">
    <source>
        <dbReference type="Proteomes" id="UP000276888"/>
    </source>
</evidence>
<feature type="chain" id="PRO_5038732056" evidence="2">
    <location>
        <begin position="34"/>
        <end position="236"/>
    </location>
</feature>
<dbReference type="RefSeq" id="WP_127095013.1">
    <property type="nucleotide sequence ID" value="NZ_CP031423.1"/>
</dbReference>
<keyword evidence="1" id="KW-0812">Transmembrane</keyword>
<protein>
    <submittedName>
        <fullName evidence="3">Uncharacterized protein</fullName>
    </submittedName>
</protein>
<feature type="transmembrane region" description="Helical" evidence="1">
    <location>
        <begin position="98"/>
        <end position="123"/>
    </location>
</feature>
<dbReference type="KEGG" id="mlv:CVS47_00905"/>
<name>A0A3S9W8H8_9MICO</name>
<accession>A0A3S9W8H8</accession>